<name>A0AAV1TBP7_9STRA</name>
<dbReference type="EMBL" id="CAKLBY020000148">
    <property type="protein sequence ID" value="CAK7929030.1"/>
    <property type="molecule type" value="Genomic_DNA"/>
</dbReference>
<organism evidence="2 4">
    <name type="scientific">Peronospora matthiolae</name>
    <dbReference type="NCBI Taxonomy" id="2874970"/>
    <lineage>
        <taxon>Eukaryota</taxon>
        <taxon>Sar</taxon>
        <taxon>Stramenopiles</taxon>
        <taxon>Oomycota</taxon>
        <taxon>Peronosporomycetes</taxon>
        <taxon>Peronosporales</taxon>
        <taxon>Peronosporaceae</taxon>
        <taxon>Peronospora</taxon>
    </lineage>
</organism>
<evidence type="ECO:0000313" key="2">
    <source>
        <dbReference type="EMBL" id="CAK7913226.1"/>
    </source>
</evidence>
<dbReference type="EMBL" id="CAKLBY020000039">
    <property type="protein sequence ID" value="CAK7913226.1"/>
    <property type="molecule type" value="Genomic_DNA"/>
</dbReference>
<evidence type="ECO:0000313" key="3">
    <source>
        <dbReference type="EMBL" id="CAK7929030.1"/>
    </source>
</evidence>
<gene>
    <name evidence="3" type="ORF">PM001_LOCUS14180</name>
    <name evidence="2" type="ORF">PM001_LOCUS4715</name>
</gene>
<accession>A0AAV1TBP7</accession>
<proteinExistence type="predicted"/>
<dbReference type="AlphaFoldDB" id="A0AAV1TBP7"/>
<reference evidence="2" key="1">
    <citation type="submission" date="2024-01" db="EMBL/GenBank/DDBJ databases">
        <authorList>
            <person name="Webb A."/>
        </authorList>
    </citation>
    <scope>NUCLEOTIDE SEQUENCE</scope>
    <source>
        <strain evidence="2">Pm1</strain>
    </source>
</reference>
<evidence type="ECO:0000313" key="4">
    <source>
        <dbReference type="Proteomes" id="UP001162060"/>
    </source>
</evidence>
<dbReference type="Proteomes" id="UP001162060">
    <property type="component" value="Unassembled WGS sequence"/>
</dbReference>
<evidence type="ECO:0000256" key="1">
    <source>
        <dbReference type="SAM" id="MobiDB-lite"/>
    </source>
</evidence>
<comment type="caution">
    <text evidence="2">The sequence shown here is derived from an EMBL/GenBank/DDBJ whole genome shotgun (WGS) entry which is preliminary data.</text>
</comment>
<sequence length="58" mass="6726">MWLPLVGRRGGRPSRPFISGTAERYGHKQVDTWWMQQPTLDYVMCQLLATFKSKIKAS</sequence>
<protein>
    <submittedName>
        <fullName evidence="2">Uncharacterized protein</fullName>
    </submittedName>
</protein>
<feature type="region of interest" description="Disordered" evidence="1">
    <location>
        <begin position="1"/>
        <end position="20"/>
    </location>
</feature>